<reference evidence="3" key="1">
    <citation type="submission" date="2019-11" db="EMBL/GenBank/DDBJ databases">
        <authorList>
            <person name="Kojima H."/>
        </authorList>
    </citation>
    <scope>NUCLEOTIDE SEQUENCE</scope>
    <source>
        <strain evidence="3">H1576</strain>
    </source>
</reference>
<dbReference type="GO" id="GO:0022900">
    <property type="term" value="P:electron transport chain"/>
    <property type="evidence" value="ECO:0007669"/>
    <property type="project" value="InterPro"/>
</dbReference>
<dbReference type="KEGG" id="saqt:GJV85_11510"/>
<keyword evidence="2" id="KW-0732">Signal</keyword>
<feature type="chain" id="PRO_5036810703" description="Cytochrome c" evidence="2">
    <location>
        <begin position="20"/>
        <end position="146"/>
    </location>
</feature>
<dbReference type="Gene3D" id="1.20.120.10">
    <property type="entry name" value="Cytochrome c/b562"/>
    <property type="match status" value="1"/>
</dbReference>
<evidence type="ECO:0000256" key="2">
    <source>
        <dbReference type="SAM" id="SignalP"/>
    </source>
</evidence>
<evidence type="ECO:0008006" key="5">
    <source>
        <dbReference type="Google" id="ProtNLM"/>
    </source>
</evidence>
<accession>A0A975GDL4</accession>
<feature type="signal peptide" evidence="2">
    <location>
        <begin position="1"/>
        <end position="19"/>
    </location>
</feature>
<sequence length="146" mass="17325">MKNIFLVLLILAFSACSLKQNSVNDTKKHMQESEKLSVLLHQLDMVVYEQLKSELDKDNKRRRYALTLADTLHKLVVKMKTSSQRKPYKDLDIDEKELYNKYINDLDENAKEIESLARKYELEKLENRLETMDSICNNCHVKFRKQ</sequence>
<proteinExistence type="predicted"/>
<dbReference type="PROSITE" id="PS51257">
    <property type="entry name" value="PROKAR_LIPOPROTEIN"/>
    <property type="match status" value="1"/>
</dbReference>
<dbReference type="RefSeq" id="WP_207561523.1">
    <property type="nucleotide sequence ID" value="NZ_CP046072.1"/>
</dbReference>
<dbReference type="GO" id="GO:0020037">
    <property type="term" value="F:heme binding"/>
    <property type="evidence" value="ECO:0007669"/>
    <property type="project" value="InterPro"/>
</dbReference>
<dbReference type="EMBL" id="CP046072">
    <property type="protein sequence ID" value="QSZ42712.1"/>
    <property type="molecule type" value="Genomic_DNA"/>
</dbReference>
<dbReference type="SUPFAM" id="SSF47175">
    <property type="entry name" value="Cytochromes"/>
    <property type="match status" value="1"/>
</dbReference>
<feature type="coiled-coil region" evidence="1">
    <location>
        <begin position="99"/>
        <end position="126"/>
    </location>
</feature>
<gene>
    <name evidence="3" type="ORF">GJV85_11510</name>
</gene>
<keyword evidence="4" id="KW-1185">Reference proteome</keyword>
<dbReference type="InterPro" id="IPR010980">
    <property type="entry name" value="Cyt_c/b562"/>
</dbReference>
<organism evidence="3 4">
    <name type="scientific">Sulfurimonas aquatica</name>
    <dbReference type="NCBI Taxonomy" id="2672570"/>
    <lineage>
        <taxon>Bacteria</taxon>
        <taxon>Pseudomonadati</taxon>
        <taxon>Campylobacterota</taxon>
        <taxon>Epsilonproteobacteria</taxon>
        <taxon>Campylobacterales</taxon>
        <taxon>Sulfurimonadaceae</taxon>
        <taxon>Sulfurimonas</taxon>
    </lineage>
</organism>
<name>A0A975GDL4_9BACT</name>
<evidence type="ECO:0000313" key="4">
    <source>
        <dbReference type="Proteomes" id="UP000671852"/>
    </source>
</evidence>
<dbReference type="GO" id="GO:0009055">
    <property type="term" value="F:electron transfer activity"/>
    <property type="evidence" value="ECO:0007669"/>
    <property type="project" value="InterPro"/>
</dbReference>
<dbReference type="AlphaFoldDB" id="A0A975GDL4"/>
<protein>
    <recommendedName>
        <fullName evidence="5">Cytochrome c</fullName>
    </recommendedName>
</protein>
<keyword evidence="1" id="KW-0175">Coiled coil</keyword>
<evidence type="ECO:0000313" key="3">
    <source>
        <dbReference type="EMBL" id="QSZ42712.1"/>
    </source>
</evidence>
<evidence type="ECO:0000256" key="1">
    <source>
        <dbReference type="SAM" id="Coils"/>
    </source>
</evidence>
<dbReference type="GO" id="GO:0005506">
    <property type="term" value="F:iron ion binding"/>
    <property type="evidence" value="ECO:0007669"/>
    <property type="project" value="InterPro"/>
</dbReference>
<dbReference type="Proteomes" id="UP000671852">
    <property type="component" value="Chromosome"/>
</dbReference>
<reference evidence="3" key="2">
    <citation type="submission" date="2021-04" db="EMBL/GenBank/DDBJ databases">
        <title>Isolation and characterization of a novel species of the genus Sulfurimonas.</title>
        <authorList>
            <person name="Fukui M."/>
        </authorList>
    </citation>
    <scope>NUCLEOTIDE SEQUENCE</scope>
    <source>
        <strain evidence="3">H1576</strain>
    </source>
</reference>